<dbReference type="PANTHER" id="PTHR43179">
    <property type="entry name" value="RHAMNOSYLTRANSFERASE WBBL"/>
    <property type="match status" value="1"/>
</dbReference>
<name>A0A7X1AX56_9BACT</name>
<feature type="domain" description="Glycosyltransferase 2-like" evidence="1">
    <location>
        <begin position="11"/>
        <end position="179"/>
    </location>
</feature>
<protein>
    <submittedName>
        <fullName evidence="2">Glycosyltransferase family 2 protein</fullName>
    </submittedName>
</protein>
<dbReference type="PANTHER" id="PTHR43179:SF7">
    <property type="entry name" value="RHAMNOSYLTRANSFERASE WBBL"/>
    <property type="match status" value="1"/>
</dbReference>
<dbReference type="Proteomes" id="UP000525652">
    <property type="component" value="Unassembled WGS sequence"/>
</dbReference>
<evidence type="ECO:0000313" key="3">
    <source>
        <dbReference type="Proteomes" id="UP000525652"/>
    </source>
</evidence>
<dbReference type="CDD" id="cd04186">
    <property type="entry name" value="GT_2_like_c"/>
    <property type="match status" value="1"/>
</dbReference>
<keyword evidence="3" id="KW-1185">Reference proteome</keyword>
<comment type="caution">
    <text evidence="2">The sequence shown here is derived from an EMBL/GenBank/DDBJ whole genome shotgun (WGS) entry which is preliminary data.</text>
</comment>
<proteinExistence type="predicted"/>
<dbReference type="Gene3D" id="3.90.550.10">
    <property type="entry name" value="Spore Coat Polysaccharide Biosynthesis Protein SpsA, Chain A"/>
    <property type="match status" value="1"/>
</dbReference>
<dbReference type="Pfam" id="PF00535">
    <property type="entry name" value="Glycos_transf_2"/>
    <property type="match status" value="1"/>
</dbReference>
<reference evidence="2 3" key="1">
    <citation type="submission" date="2020-07" db="EMBL/GenBank/DDBJ databases">
        <authorList>
            <person name="Feng X."/>
        </authorList>
    </citation>
    <scope>NUCLEOTIDE SEQUENCE [LARGE SCALE GENOMIC DNA]</scope>
    <source>
        <strain evidence="2 3">JCM14086</strain>
    </source>
</reference>
<dbReference type="InterPro" id="IPR029044">
    <property type="entry name" value="Nucleotide-diphossugar_trans"/>
</dbReference>
<organism evidence="2 3">
    <name type="scientific">Puniceicoccus vermicola</name>
    <dbReference type="NCBI Taxonomy" id="388746"/>
    <lineage>
        <taxon>Bacteria</taxon>
        <taxon>Pseudomonadati</taxon>
        <taxon>Verrucomicrobiota</taxon>
        <taxon>Opitutia</taxon>
        <taxon>Puniceicoccales</taxon>
        <taxon>Puniceicoccaceae</taxon>
        <taxon>Puniceicoccus</taxon>
    </lineage>
</organism>
<evidence type="ECO:0000259" key="1">
    <source>
        <dbReference type="Pfam" id="PF00535"/>
    </source>
</evidence>
<dbReference type="RefSeq" id="WP_185691198.1">
    <property type="nucleotide sequence ID" value="NZ_JACHVA010000019.1"/>
</dbReference>
<dbReference type="SUPFAM" id="SSF53448">
    <property type="entry name" value="Nucleotide-diphospho-sugar transferases"/>
    <property type="match status" value="1"/>
</dbReference>
<dbReference type="InterPro" id="IPR001173">
    <property type="entry name" value="Glyco_trans_2-like"/>
</dbReference>
<accession>A0A7X1AX56</accession>
<dbReference type="AlphaFoldDB" id="A0A7X1AX56"/>
<dbReference type="GO" id="GO:0016740">
    <property type="term" value="F:transferase activity"/>
    <property type="evidence" value="ECO:0007669"/>
    <property type="project" value="UniProtKB-KW"/>
</dbReference>
<evidence type="ECO:0000313" key="2">
    <source>
        <dbReference type="EMBL" id="MBC2600450.1"/>
    </source>
</evidence>
<gene>
    <name evidence="2" type="ORF">H5P30_01510</name>
</gene>
<sequence length="305" mass="34796">MNSRAEAPAVSIITALYNRLDLTRTFLDELAQTLREIPYEVILVDDGSTDGTREFLRELDRPEVRVLLNEENLGFAGSNNRGAAEAKAPILAFLNNDLVLRPGWIEPMIDCLDDRSGMVGNVQLNAHTGRIDHAGIVFAPWGIPEHWGQNYRSIPKTGMRSFRAVTAACCLIRKELFESMGGFDADYRNGFEDIDLCLRLDEAQHENRVAFGSRIGHWVSASPGRKDRDDGNIRRFLARWGDQTEKWGLQDWPKHYLKRHETCPWKLNGRKTWDALTFLLRLRSKPSAWMRARADSLRKHGRPNG</sequence>
<dbReference type="EMBL" id="JACHVA010000019">
    <property type="protein sequence ID" value="MBC2600450.1"/>
    <property type="molecule type" value="Genomic_DNA"/>
</dbReference>
<keyword evidence="2" id="KW-0808">Transferase</keyword>